<feature type="region of interest" description="Disordered" evidence="1">
    <location>
        <begin position="1"/>
        <end position="23"/>
    </location>
</feature>
<dbReference type="EMBL" id="FOHO01000021">
    <property type="protein sequence ID" value="SEU04855.1"/>
    <property type="molecule type" value="Genomic_DNA"/>
</dbReference>
<dbReference type="RefSeq" id="WP_090737849.1">
    <property type="nucleotide sequence ID" value="NZ_FOHO01000021.1"/>
</dbReference>
<reference evidence="2 3" key="1">
    <citation type="submission" date="2016-10" db="EMBL/GenBank/DDBJ databases">
        <authorList>
            <person name="de Groot N.N."/>
        </authorList>
    </citation>
    <scope>NUCLEOTIDE SEQUENCE [LARGE SCALE GENOMIC DNA]</scope>
    <source>
        <strain evidence="2 3">DSM 17862</strain>
    </source>
</reference>
<sequence length="121" mass="13683">MNDEDSFINGHLNEMHKSKEDQARAKRRKLKCYIEFGGKLSRLADEIPSTKLRGPVIAKLFPDSKCLDPALRSNCKWLYEALNKPGHEAADILTVLNVESIFDLGSENPTVIRRRFLAAKA</sequence>
<feature type="compositionally biased region" description="Basic and acidic residues" evidence="1">
    <location>
        <begin position="13"/>
        <end position="23"/>
    </location>
</feature>
<dbReference type="AlphaFoldDB" id="A0A1I0J6R1"/>
<accession>A0A1I0J6R1</accession>
<protein>
    <submittedName>
        <fullName evidence="2">Uncharacterized protein</fullName>
    </submittedName>
</protein>
<gene>
    <name evidence="2" type="ORF">SAMN04489858_12146</name>
</gene>
<evidence type="ECO:0000313" key="3">
    <source>
        <dbReference type="Proteomes" id="UP000199180"/>
    </source>
</evidence>
<dbReference type="Proteomes" id="UP000199180">
    <property type="component" value="Unassembled WGS sequence"/>
</dbReference>
<name>A0A1I0J6R1_9RHOB</name>
<evidence type="ECO:0000256" key="1">
    <source>
        <dbReference type="SAM" id="MobiDB-lite"/>
    </source>
</evidence>
<evidence type="ECO:0000313" key="2">
    <source>
        <dbReference type="EMBL" id="SEU04855.1"/>
    </source>
</evidence>
<proteinExistence type="predicted"/>
<organism evidence="2 3">
    <name type="scientific">Paracoccus homiensis</name>
    <dbReference type="NCBI Taxonomy" id="364199"/>
    <lineage>
        <taxon>Bacteria</taxon>
        <taxon>Pseudomonadati</taxon>
        <taxon>Pseudomonadota</taxon>
        <taxon>Alphaproteobacteria</taxon>
        <taxon>Rhodobacterales</taxon>
        <taxon>Paracoccaceae</taxon>
        <taxon>Paracoccus</taxon>
    </lineage>
</organism>
<keyword evidence="3" id="KW-1185">Reference proteome</keyword>
<dbReference type="OrthoDB" id="7877347at2"/>